<dbReference type="Proteomes" id="UP000520767">
    <property type="component" value="Unassembled WGS sequence"/>
</dbReference>
<dbReference type="SUPFAM" id="SSF46785">
    <property type="entry name" value="Winged helix' DNA-binding domain"/>
    <property type="match status" value="1"/>
</dbReference>
<proteinExistence type="predicted"/>
<comment type="caution">
    <text evidence="1">The sequence shown here is derived from an EMBL/GenBank/DDBJ whole genome shotgun (WGS) entry which is preliminary data.</text>
</comment>
<dbReference type="InterPro" id="IPR036388">
    <property type="entry name" value="WH-like_DNA-bd_sf"/>
</dbReference>
<dbReference type="EMBL" id="JACHJQ010000001">
    <property type="protein sequence ID" value="MBB4904610.1"/>
    <property type="molecule type" value="Genomic_DNA"/>
</dbReference>
<evidence type="ECO:0008006" key="3">
    <source>
        <dbReference type="Google" id="ProtNLM"/>
    </source>
</evidence>
<dbReference type="InterPro" id="IPR036390">
    <property type="entry name" value="WH_DNA-bd_sf"/>
</dbReference>
<dbReference type="Pfam" id="PF12840">
    <property type="entry name" value="HTH_20"/>
    <property type="match status" value="1"/>
</dbReference>
<evidence type="ECO:0000313" key="2">
    <source>
        <dbReference type="Proteomes" id="UP000520767"/>
    </source>
</evidence>
<dbReference type="Gene3D" id="1.10.10.10">
    <property type="entry name" value="Winged helix-like DNA-binding domain superfamily/Winged helix DNA-binding domain"/>
    <property type="match status" value="1"/>
</dbReference>
<dbReference type="AlphaFoldDB" id="A0A7W7Q0A3"/>
<evidence type="ECO:0000313" key="1">
    <source>
        <dbReference type="EMBL" id="MBB4904610.1"/>
    </source>
</evidence>
<protein>
    <recommendedName>
        <fullName evidence="3">ArsR family transcriptional regulator</fullName>
    </recommendedName>
</protein>
<gene>
    <name evidence="1" type="ORF">FHR82_000820</name>
</gene>
<sequence length="190" mass="21528">MVDEQNNITDPKELRALAHPLRWQLLEILTREGSATATLCARETGESVASCSYHLNMLAKYDFVVQADGGKGREKPWRLARETTRWTDVGLDTEGAVAAQAATSAFLDYTLNQIRERHLALAAEPEEWRDAAGMDNSTPFLTADEVLEFRTDVRKMLDRYRDRRDKPETRPDGARSVNLFFSATVLPRQD</sequence>
<dbReference type="InterPro" id="IPR011991">
    <property type="entry name" value="ArsR-like_HTH"/>
</dbReference>
<dbReference type="RefSeq" id="WP_184808839.1">
    <property type="nucleotide sequence ID" value="NZ_JACHJQ010000001.1"/>
</dbReference>
<dbReference type="CDD" id="cd00090">
    <property type="entry name" value="HTH_ARSR"/>
    <property type="match status" value="1"/>
</dbReference>
<reference evidence="1 2" key="1">
    <citation type="submission" date="2020-08" db="EMBL/GenBank/DDBJ databases">
        <title>Genomic Encyclopedia of Type Strains, Phase III (KMG-III): the genomes of soil and plant-associated and newly described type strains.</title>
        <authorList>
            <person name="Whitman W."/>
        </authorList>
    </citation>
    <scope>NUCLEOTIDE SEQUENCE [LARGE SCALE GENOMIC DNA]</scope>
    <source>
        <strain evidence="1 2">CECT 8960</strain>
    </source>
</reference>
<accession>A0A7W7Q0A3</accession>
<organism evidence="1 2">
    <name type="scientific">Actinophytocola algeriensis</name>
    <dbReference type="NCBI Taxonomy" id="1768010"/>
    <lineage>
        <taxon>Bacteria</taxon>
        <taxon>Bacillati</taxon>
        <taxon>Actinomycetota</taxon>
        <taxon>Actinomycetes</taxon>
        <taxon>Pseudonocardiales</taxon>
        <taxon>Pseudonocardiaceae</taxon>
    </lineage>
</organism>
<name>A0A7W7Q0A3_9PSEU</name>
<keyword evidence="2" id="KW-1185">Reference proteome</keyword>